<organism evidence="1 2">
    <name type="scientific">Roridomyces roridus</name>
    <dbReference type="NCBI Taxonomy" id="1738132"/>
    <lineage>
        <taxon>Eukaryota</taxon>
        <taxon>Fungi</taxon>
        <taxon>Dikarya</taxon>
        <taxon>Basidiomycota</taxon>
        <taxon>Agaricomycotina</taxon>
        <taxon>Agaricomycetes</taxon>
        <taxon>Agaricomycetidae</taxon>
        <taxon>Agaricales</taxon>
        <taxon>Marasmiineae</taxon>
        <taxon>Mycenaceae</taxon>
        <taxon>Roridomyces</taxon>
    </lineage>
</organism>
<reference evidence="1" key="1">
    <citation type="submission" date="2023-03" db="EMBL/GenBank/DDBJ databases">
        <title>Massive genome expansion in bonnet fungi (Mycena s.s.) driven by repeated elements and novel gene families across ecological guilds.</title>
        <authorList>
            <consortium name="Lawrence Berkeley National Laboratory"/>
            <person name="Harder C.B."/>
            <person name="Miyauchi S."/>
            <person name="Viragh M."/>
            <person name="Kuo A."/>
            <person name="Thoen E."/>
            <person name="Andreopoulos B."/>
            <person name="Lu D."/>
            <person name="Skrede I."/>
            <person name="Drula E."/>
            <person name="Henrissat B."/>
            <person name="Morin E."/>
            <person name="Kohler A."/>
            <person name="Barry K."/>
            <person name="LaButti K."/>
            <person name="Morin E."/>
            <person name="Salamov A."/>
            <person name="Lipzen A."/>
            <person name="Mereny Z."/>
            <person name="Hegedus B."/>
            <person name="Baldrian P."/>
            <person name="Stursova M."/>
            <person name="Weitz H."/>
            <person name="Taylor A."/>
            <person name="Grigoriev I.V."/>
            <person name="Nagy L.G."/>
            <person name="Martin F."/>
            <person name="Kauserud H."/>
        </authorList>
    </citation>
    <scope>NUCLEOTIDE SEQUENCE</scope>
    <source>
        <strain evidence="1">9284</strain>
    </source>
</reference>
<accession>A0AAD7FW40</accession>
<evidence type="ECO:0000313" key="1">
    <source>
        <dbReference type="EMBL" id="KAJ7642095.1"/>
    </source>
</evidence>
<proteinExistence type="predicted"/>
<keyword evidence="2" id="KW-1185">Reference proteome</keyword>
<dbReference type="EMBL" id="JARKIF010000004">
    <property type="protein sequence ID" value="KAJ7642095.1"/>
    <property type="molecule type" value="Genomic_DNA"/>
</dbReference>
<evidence type="ECO:0000313" key="2">
    <source>
        <dbReference type="Proteomes" id="UP001221142"/>
    </source>
</evidence>
<protein>
    <submittedName>
        <fullName evidence="1">Uncharacterized protein</fullName>
    </submittedName>
</protein>
<comment type="caution">
    <text evidence="1">The sequence shown here is derived from an EMBL/GenBank/DDBJ whole genome shotgun (WGS) entry which is preliminary data.</text>
</comment>
<name>A0AAD7FW40_9AGAR</name>
<dbReference type="Proteomes" id="UP001221142">
    <property type="component" value="Unassembled WGS sequence"/>
</dbReference>
<dbReference type="AlphaFoldDB" id="A0AAD7FW40"/>
<gene>
    <name evidence="1" type="ORF">FB45DRAFT_1000500</name>
</gene>
<sequence length="177" mass="19887">MPEIVKPLTVGWAEHKKKYTVYTLDSGMHEDGVDGVRTAKGALNGVGRGGMDGGRRRYPPWVNGVVERDEVLPGKDAIDRSNNDQRKEWKMLEGGFAAVVRSVVESGRGAKRRRPGSVITVTPLSQESVLISQAHQYFTLPEASQRELQHRYTSDNVDALYCTCTRLIEHRIILRQR</sequence>